<dbReference type="EMBL" id="HBGG01007598">
    <property type="protein sequence ID" value="CAD9201546.1"/>
    <property type="molecule type" value="Transcribed_RNA"/>
</dbReference>
<reference evidence="7" key="1">
    <citation type="submission" date="2021-01" db="EMBL/GenBank/DDBJ databases">
        <authorList>
            <person name="Corre E."/>
            <person name="Pelletier E."/>
            <person name="Niang G."/>
            <person name="Scheremetjew M."/>
            <person name="Finn R."/>
            <person name="Kale V."/>
            <person name="Holt S."/>
            <person name="Cochrane G."/>
            <person name="Meng A."/>
            <person name="Brown T."/>
            <person name="Cohen L."/>
        </authorList>
    </citation>
    <scope>NUCLEOTIDE SEQUENCE</scope>
    <source>
        <strain evidence="7">PLY429</strain>
    </source>
</reference>
<keyword evidence="2" id="KW-0677">Repeat</keyword>
<name>A0A7S1SKG0_9CHLO</name>
<accession>A0A7S1SKG0</accession>
<proteinExistence type="predicted"/>
<dbReference type="SUPFAM" id="SSF82185">
    <property type="entry name" value="Histone H3 K4-specific methyltransferase SET7/9 N-terminal domain"/>
    <property type="match status" value="1"/>
</dbReference>
<evidence type="ECO:0000256" key="5">
    <source>
        <dbReference type="ARBA" id="ARBA00045851"/>
    </source>
</evidence>
<evidence type="ECO:0000256" key="4">
    <source>
        <dbReference type="ARBA" id="ARBA00039854"/>
    </source>
</evidence>
<dbReference type="InterPro" id="IPR052472">
    <property type="entry name" value="MORN3"/>
</dbReference>
<dbReference type="PANTHER" id="PTHR46511:SF1">
    <property type="entry name" value="MORN REPEAT-CONTAINING PROTEIN 3"/>
    <property type="match status" value="1"/>
</dbReference>
<dbReference type="GO" id="GO:0001669">
    <property type="term" value="C:acrosomal vesicle"/>
    <property type="evidence" value="ECO:0007669"/>
    <property type="project" value="UniProtKB-SubCell"/>
</dbReference>
<dbReference type="GO" id="GO:0016020">
    <property type="term" value="C:membrane"/>
    <property type="evidence" value="ECO:0007669"/>
    <property type="project" value="UniProtKB-ARBA"/>
</dbReference>
<dbReference type="InterPro" id="IPR003409">
    <property type="entry name" value="MORN"/>
</dbReference>
<dbReference type="AlphaFoldDB" id="A0A7S1SKG0"/>
<sequence length="391" mass="43979">MEALGVDPAALAGMGTTRTGLRMHTTPPSTKYKPVDYPPNAVMQRASSPPNPTLPRKPNKGIRTSKALGETLKGRAGKYGELIGKNGGHYCGEILAGRPHGNGQYFVPAGPSARNYRLQYDGEWIQGRREGHGIRYYHTNEVYTGDFVNNERHGYGRMDYRNGDSYEGQWWSGHKRGLGTYYYSNGDFFVGYFMHDKKEGLGTLYMVQRGKKMVGEWVSDKCATSSIMFIEEGELSPLDDNLVETIEMSMPESGPDMERREFPKLDLKQPNKLLARQFAGIRKMREADNKAQREAQQQSGTMGYADIEMLRLSFVLMAGGDEVEMGVLTHQLRELCVMAGLDPAQERTPELVADLVRQKRANGRIHLDDFLKIAAHYRDHSTAEVSIPDEW</sequence>
<dbReference type="Pfam" id="PF02493">
    <property type="entry name" value="MORN"/>
    <property type="match status" value="5"/>
</dbReference>
<dbReference type="PANTHER" id="PTHR46511">
    <property type="entry name" value="MORN REPEAT-CONTAINING PROTEIN 3"/>
    <property type="match status" value="1"/>
</dbReference>
<evidence type="ECO:0000313" key="7">
    <source>
        <dbReference type="EMBL" id="CAD9201546.1"/>
    </source>
</evidence>
<comment type="function">
    <text evidence="5">Assembles a suppression complex (suppresome) by tethering SIRT1 and MDM2 to regulate composite modifications of p53/TP53. Confers both deacetylation-mediated functional inactivation, by SIRT1, and ubiquitination-dependent degradation, by MDM2, of p53/TP53, promoting a proliferative and cell survival behaviors. May play a role in the regulation of spermatogenesis.</text>
</comment>
<comment type="subcellular location">
    <subcellularLocation>
        <location evidence="1">Cytoplasmic vesicle</location>
        <location evidence="1">Secretory vesicle</location>
        <location evidence="1">Acrosome</location>
    </subcellularLocation>
</comment>
<feature type="region of interest" description="Disordered" evidence="6">
    <location>
        <begin position="15"/>
        <end position="62"/>
    </location>
</feature>
<gene>
    <name evidence="7" type="ORF">TCHU04912_LOCUS3779</name>
</gene>
<evidence type="ECO:0000256" key="1">
    <source>
        <dbReference type="ARBA" id="ARBA00004218"/>
    </source>
</evidence>
<protein>
    <recommendedName>
        <fullName evidence="4">MORN repeat-containing protein 3</fullName>
    </recommendedName>
</protein>
<evidence type="ECO:0000256" key="2">
    <source>
        <dbReference type="ARBA" id="ARBA00022737"/>
    </source>
</evidence>
<dbReference type="Gene3D" id="2.20.110.10">
    <property type="entry name" value="Histone H3 K4-specific methyltransferase SET7/9 N-terminal domain"/>
    <property type="match status" value="2"/>
</dbReference>
<evidence type="ECO:0000256" key="3">
    <source>
        <dbReference type="ARBA" id="ARBA00023329"/>
    </source>
</evidence>
<evidence type="ECO:0000256" key="6">
    <source>
        <dbReference type="SAM" id="MobiDB-lite"/>
    </source>
</evidence>
<organism evidence="7">
    <name type="scientific">Tetraselmis chuii</name>
    <dbReference type="NCBI Taxonomy" id="63592"/>
    <lineage>
        <taxon>Eukaryota</taxon>
        <taxon>Viridiplantae</taxon>
        <taxon>Chlorophyta</taxon>
        <taxon>core chlorophytes</taxon>
        <taxon>Chlorodendrophyceae</taxon>
        <taxon>Chlorodendrales</taxon>
        <taxon>Chlorodendraceae</taxon>
        <taxon>Tetraselmis</taxon>
    </lineage>
</organism>
<dbReference type="SMART" id="SM00698">
    <property type="entry name" value="MORN"/>
    <property type="match status" value="4"/>
</dbReference>
<keyword evidence="3" id="KW-0968">Cytoplasmic vesicle</keyword>